<name>A0A8T7M3G1_9CHLR</name>
<evidence type="ECO:0000313" key="1">
    <source>
        <dbReference type="EMBL" id="NWJ46566.1"/>
    </source>
</evidence>
<reference evidence="2" key="2">
    <citation type="journal article" date="2024" name="Nature">
        <title>Anoxygenic phototroph of the Chloroflexota uses a type I reaction centre.</title>
        <authorList>
            <person name="Tsuji J.M."/>
            <person name="Shaw N.A."/>
            <person name="Nagashima S."/>
            <person name="Venkiteswaran J.J."/>
            <person name="Schiff S.L."/>
            <person name="Watanabe T."/>
            <person name="Fukui M."/>
            <person name="Hanada S."/>
            <person name="Tank M."/>
            <person name="Neufeld J.D."/>
        </authorList>
    </citation>
    <scope>NUCLEOTIDE SEQUENCE</scope>
    <source>
        <strain evidence="2">L227-S17</strain>
    </source>
</reference>
<dbReference type="EMBL" id="JACATZ010000001">
    <property type="protein sequence ID" value="NWJ46566.1"/>
    <property type="molecule type" value="Genomic_DNA"/>
</dbReference>
<keyword evidence="4" id="KW-1185">Reference proteome</keyword>
<evidence type="ECO:0000313" key="3">
    <source>
        <dbReference type="Proteomes" id="UP000521676"/>
    </source>
</evidence>
<protein>
    <submittedName>
        <fullName evidence="1">Uncharacterized protein</fullName>
    </submittedName>
</protein>
<organism evidence="1 3">
    <name type="scientific">Candidatus Chlorohelix allophototropha</name>
    <dbReference type="NCBI Taxonomy" id="3003348"/>
    <lineage>
        <taxon>Bacteria</taxon>
        <taxon>Bacillati</taxon>
        <taxon>Chloroflexota</taxon>
        <taxon>Chloroflexia</taxon>
        <taxon>Candidatus Chloroheliales</taxon>
        <taxon>Candidatus Chloroheliaceae</taxon>
        <taxon>Candidatus Chlorohelix</taxon>
    </lineage>
</organism>
<accession>A0A8T7M3G1</accession>
<dbReference type="Proteomes" id="UP001431572">
    <property type="component" value="Chromosome 1"/>
</dbReference>
<dbReference type="AlphaFoldDB" id="A0A8T7M3G1"/>
<proteinExistence type="predicted"/>
<sequence length="55" mass="6321">MEFNELVQVGEWLELRHVVNKSEHKNYIVVARFSKTVATLSDIHIVARLLGYPLG</sequence>
<gene>
    <name evidence="1" type="ORF">HXX08_11860</name>
    <name evidence="2" type="ORF">OZ401_001715</name>
</gene>
<evidence type="ECO:0000313" key="2">
    <source>
        <dbReference type="EMBL" id="WJW65935.1"/>
    </source>
</evidence>
<reference evidence="1 3" key="1">
    <citation type="submission" date="2020-06" db="EMBL/GenBank/DDBJ databases">
        <title>Anoxygenic phototrophic Chloroflexota member uses a Type I reaction center.</title>
        <authorList>
            <person name="Tsuji J.M."/>
            <person name="Shaw N.A."/>
            <person name="Nagashima S."/>
            <person name="Venkiteswaran J."/>
            <person name="Schiff S.L."/>
            <person name="Hanada S."/>
            <person name="Tank M."/>
            <person name="Neufeld J.D."/>
        </authorList>
    </citation>
    <scope>NUCLEOTIDE SEQUENCE [LARGE SCALE GENOMIC DNA]</scope>
    <source>
        <strain evidence="1">L227-S17</strain>
    </source>
</reference>
<dbReference type="Proteomes" id="UP000521676">
    <property type="component" value="Unassembled WGS sequence"/>
</dbReference>
<dbReference type="RefSeq" id="WP_341467822.1">
    <property type="nucleotide sequence ID" value="NZ_CP128399.1"/>
</dbReference>
<evidence type="ECO:0000313" key="4">
    <source>
        <dbReference type="Proteomes" id="UP001431572"/>
    </source>
</evidence>
<dbReference type="EMBL" id="CP128399">
    <property type="protein sequence ID" value="WJW65935.1"/>
    <property type="molecule type" value="Genomic_DNA"/>
</dbReference>